<evidence type="ECO:0000259" key="11">
    <source>
        <dbReference type="Pfam" id="PF05649"/>
    </source>
</evidence>
<evidence type="ECO:0000313" key="12">
    <source>
        <dbReference type="EMBL" id="KAH7638001.1"/>
    </source>
</evidence>
<protein>
    <submittedName>
        <fullName evidence="12">Endothelin-converting enzyme 2 isoform x1</fullName>
    </submittedName>
</protein>
<dbReference type="Gene3D" id="1.10.1380.10">
    <property type="entry name" value="Neutral endopeptidase , domain2"/>
    <property type="match status" value="1"/>
</dbReference>
<dbReference type="InterPro" id="IPR042089">
    <property type="entry name" value="Peptidase_M13_dom_2"/>
</dbReference>
<dbReference type="InterPro" id="IPR016024">
    <property type="entry name" value="ARM-type_fold"/>
</dbReference>
<dbReference type="PRINTS" id="PR00786">
    <property type="entry name" value="NEPRILYSIN"/>
</dbReference>
<dbReference type="PANTHER" id="PTHR11733:SF167">
    <property type="entry name" value="FI17812P1-RELATED"/>
    <property type="match status" value="1"/>
</dbReference>
<proteinExistence type="inferred from homology"/>
<dbReference type="CDD" id="cd08662">
    <property type="entry name" value="M13"/>
    <property type="match status" value="1"/>
</dbReference>
<evidence type="ECO:0000259" key="10">
    <source>
        <dbReference type="Pfam" id="PF01431"/>
    </source>
</evidence>
<dbReference type="PANTHER" id="PTHR11733">
    <property type="entry name" value="ZINC METALLOPROTEASE FAMILY M13 NEPRILYSIN-RELATED"/>
    <property type="match status" value="1"/>
</dbReference>
<evidence type="ECO:0000256" key="8">
    <source>
        <dbReference type="SAM" id="MobiDB-lite"/>
    </source>
</evidence>
<dbReference type="SUPFAM" id="SSF48371">
    <property type="entry name" value="ARM repeat"/>
    <property type="match status" value="1"/>
</dbReference>
<dbReference type="PROSITE" id="PS51885">
    <property type="entry name" value="NEPRILYSIN"/>
    <property type="match status" value="1"/>
</dbReference>
<evidence type="ECO:0000256" key="4">
    <source>
        <dbReference type="ARBA" id="ARBA00022723"/>
    </source>
</evidence>
<feature type="signal peptide" evidence="9">
    <location>
        <begin position="1"/>
        <end position="18"/>
    </location>
</feature>
<comment type="caution">
    <text evidence="12">The sequence shown here is derived from an EMBL/GenBank/DDBJ whole genome shotgun (WGS) entry which is preliminary data.</text>
</comment>
<keyword evidence="6" id="KW-0862">Zinc</keyword>
<organism evidence="12">
    <name type="scientific">Dermatophagoides farinae</name>
    <name type="common">American house dust mite</name>
    <dbReference type="NCBI Taxonomy" id="6954"/>
    <lineage>
        <taxon>Eukaryota</taxon>
        <taxon>Metazoa</taxon>
        <taxon>Ecdysozoa</taxon>
        <taxon>Arthropoda</taxon>
        <taxon>Chelicerata</taxon>
        <taxon>Arachnida</taxon>
        <taxon>Acari</taxon>
        <taxon>Acariformes</taxon>
        <taxon>Sarcoptiformes</taxon>
        <taxon>Astigmata</taxon>
        <taxon>Psoroptidia</taxon>
        <taxon>Analgoidea</taxon>
        <taxon>Pyroglyphidae</taxon>
        <taxon>Dermatophagoidinae</taxon>
        <taxon>Dermatophagoides</taxon>
    </lineage>
</organism>
<dbReference type="Gene3D" id="1.25.40.180">
    <property type="match status" value="1"/>
</dbReference>
<dbReference type="InterPro" id="IPR018497">
    <property type="entry name" value="Peptidase_M13_C"/>
</dbReference>
<name>A0A9D4SDT6_DERFA</name>
<keyword evidence="3" id="KW-0645">Protease</keyword>
<evidence type="ECO:0000256" key="9">
    <source>
        <dbReference type="SAM" id="SignalP"/>
    </source>
</evidence>
<reference evidence="12" key="1">
    <citation type="submission" date="2020-06" db="EMBL/GenBank/DDBJ databases">
        <authorList>
            <person name="Ji K."/>
            <person name="Li J."/>
        </authorList>
    </citation>
    <scope>NUCLEOTIDE SEQUENCE</scope>
    <source>
        <strain evidence="12">JKM2019</strain>
        <tissue evidence="12">Whole body</tissue>
    </source>
</reference>
<feature type="domain" description="Peptidase M13 C-terminal" evidence="10">
    <location>
        <begin position="1240"/>
        <end position="1448"/>
    </location>
</feature>
<evidence type="ECO:0000256" key="6">
    <source>
        <dbReference type="ARBA" id="ARBA00022833"/>
    </source>
</evidence>
<keyword evidence="7" id="KW-0482">Metalloprotease</keyword>
<reference evidence="12" key="2">
    <citation type="journal article" date="2021" name="World Allergy Organ. J.">
        <title>Chromosome-level assembly of Dermatophagoides farinae genome and transcriptome reveals two novel allergens Der f 37 and Der f 39.</title>
        <authorList>
            <person name="Chen J."/>
            <person name="Cai Z."/>
            <person name="Fan D."/>
            <person name="Hu J."/>
            <person name="Hou Y."/>
            <person name="He Y."/>
            <person name="Zhang Z."/>
            <person name="Zhao Z."/>
            <person name="Gao P."/>
            <person name="Hu W."/>
            <person name="Sun J."/>
            <person name="Li J."/>
            <person name="Ji K."/>
        </authorList>
    </citation>
    <scope>NUCLEOTIDE SEQUENCE</scope>
    <source>
        <strain evidence="12">JKM2019</strain>
    </source>
</reference>
<evidence type="ECO:0000256" key="5">
    <source>
        <dbReference type="ARBA" id="ARBA00022801"/>
    </source>
</evidence>
<keyword evidence="9" id="KW-0732">Signal</keyword>
<sequence>MFQRKLFLLAIFSYMAIGQCAFKNNSLDCHRNILTEMDKHLRSMELVHGDQQFPESLEELKAHCGRNKKVIDLMSKMADKCMTGFTKNIMQVTIYSLRRSRKSICKNKPNKEMLALINAGKCVNGGRKRFSKCVKHAQIHIETVKDMPTKKRIPLICCEIVRAKSCMLDKAKDVNECSEQNVETLQRRFTHISANSMNMACGDYTEDSNRCDTVKPPEGLDYNRPPKSFMTTALELINLFENDPELQLKMYNNNLTLHTNKLYVEILGTNIEQNLLNRMSINLLESRLKVLCFHEENLYKLQSTFEQTKHPSSYKLQLLLDEISNCLVNMKSTTEQVLKNKRNQENENKWKNSKQIDSSYDGYRSSSYEDPIKLNESKSENVNDYKYVYQLSASSSNESLIGYEKLVSKINMQDENDDNSDNESANSSHIPYDYLHDDGDENHESSKVLVDNPTSSHTSKVSQVNCVNFDDLFNEGNLFYIYDEWRNWFDFNPDLDERFGLDFYNDKAFKNLEKPQKDDDFHISLYKIFSDKNPWNKDEKLTQIENLQINTKQDLLMLVECVYYKWIFTRNVHDHLFDVCNELFDELAVIEENSSLVHITFGQLLSSKCRSLFFISDNLDAQSLTFFRNAKFISNLCKTKILDPRIIIVCLYFLCKSKKQICLEAFLQMVTTWYGIYELKTLSESSSNARNAIDFIFDQLEQFILDIEKQQKKEFDQEKNLSKNPSKKESSPFKPDVSKITFGRLKETLNAYDLVFRLVSLLFIFNVFLHYYELEQRNCHNDACKSFTNKIIDSIDYTVNPCDDFYQFVCGNWIRNIELPPEVDSIEPMIMVKINLKRQLRNVLVNAWDIDNNHINRKIIKSNSWAVKWAIKLYHLCMTTTVPKNAKFYKKFYQKWSKLGLPRIYANFYHEFGFGPIIEFDVGPIGWDKDSIIFDFSRFLLESLRYEDENIDYFYNRPYELMKMIKQFDPSINISDKVLRVAMMEVVWMEKSIARQINNEFGENVKIQLDRLYLRTKPANMTNFLNKMYKFSQQLEHVNVNNMSNYQWNDKDYVGIQQKLPAYHSIFDNIAKNPKHILYNFLWIKALEYTMEESLPKSADQCFYMMYDDKFELQFALARIWIDYWLKSGSKLKTVEMVNYLKQATIEIIKSNEWLDEQTKNLVIDKIRAIVDEVAFPEWILVDEELDAFYGMFDLLHHQIPDNYFDAYVLLKQIIIANIFHRTKGRTNWKFNLISPISVNAAYQSLKNTIHIAAAILNAPVFDPELPFYINYGMLGFIIGHEITHSLDETGFSYNKVGLKTNWWTNESMEKFENLTKCFVRLYDDHNEEWKELFDGYRTLGENIADNGGIRIAYHAYRLRLKQLKHIGRTVNLLPWLSTNFTIDQIFFISFARLFCKQETNEHAYELAEYDSHSPHKYRVNVVLGNFEQFSQSFHCSKNSTMNFNQRCIIW</sequence>
<dbReference type="GO" id="GO:0005886">
    <property type="term" value="C:plasma membrane"/>
    <property type="evidence" value="ECO:0007669"/>
    <property type="project" value="TreeGrafter"/>
</dbReference>
<keyword evidence="4" id="KW-0479">Metal-binding</keyword>
<feature type="chain" id="PRO_5038373005" evidence="9">
    <location>
        <begin position="19"/>
        <end position="1451"/>
    </location>
</feature>
<feature type="region of interest" description="Disordered" evidence="8">
    <location>
        <begin position="715"/>
        <end position="735"/>
    </location>
</feature>
<dbReference type="Pfam" id="PF05649">
    <property type="entry name" value="Peptidase_M13_N"/>
    <property type="match status" value="1"/>
</dbReference>
<dbReference type="GO" id="GO:0016485">
    <property type="term" value="P:protein processing"/>
    <property type="evidence" value="ECO:0007669"/>
    <property type="project" value="TreeGrafter"/>
</dbReference>
<evidence type="ECO:0000256" key="7">
    <source>
        <dbReference type="ARBA" id="ARBA00023049"/>
    </source>
</evidence>
<feature type="domain" description="Peptidase M13 N-terminal" evidence="11">
    <location>
        <begin position="801"/>
        <end position="1177"/>
    </location>
</feature>
<dbReference type="InterPro" id="IPR024079">
    <property type="entry name" value="MetalloPept_cat_dom_sf"/>
</dbReference>
<dbReference type="Gene3D" id="3.40.390.10">
    <property type="entry name" value="Collagenase (Catalytic Domain)"/>
    <property type="match status" value="1"/>
</dbReference>
<keyword evidence="5" id="KW-0378">Hydrolase</keyword>
<dbReference type="InterPro" id="IPR000718">
    <property type="entry name" value="Peptidase_M13"/>
</dbReference>
<feature type="compositionally biased region" description="Basic and acidic residues" evidence="8">
    <location>
        <begin position="715"/>
        <end position="731"/>
    </location>
</feature>
<dbReference type="InterPro" id="IPR008753">
    <property type="entry name" value="Peptidase_M13_N"/>
</dbReference>
<dbReference type="GO" id="GO:0046872">
    <property type="term" value="F:metal ion binding"/>
    <property type="evidence" value="ECO:0007669"/>
    <property type="project" value="UniProtKB-KW"/>
</dbReference>
<comment type="cofactor">
    <cofactor evidence="1">
        <name>Zn(2+)</name>
        <dbReference type="ChEBI" id="CHEBI:29105"/>
    </cofactor>
</comment>
<dbReference type="GO" id="GO:0004222">
    <property type="term" value="F:metalloendopeptidase activity"/>
    <property type="evidence" value="ECO:0007669"/>
    <property type="project" value="InterPro"/>
</dbReference>
<evidence type="ECO:0000256" key="2">
    <source>
        <dbReference type="ARBA" id="ARBA00007357"/>
    </source>
</evidence>
<evidence type="ECO:0000256" key="3">
    <source>
        <dbReference type="ARBA" id="ARBA00022670"/>
    </source>
</evidence>
<dbReference type="Pfam" id="PF01431">
    <property type="entry name" value="Peptidase_M13"/>
    <property type="match status" value="1"/>
</dbReference>
<dbReference type="SUPFAM" id="SSF55486">
    <property type="entry name" value="Metalloproteases ('zincins'), catalytic domain"/>
    <property type="match status" value="1"/>
</dbReference>
<dbReference type="EMBL" id="SDOV01000008">
    <property type="protein sequence ID" value="KAH7638001.1"/>
    <property type="molecule type" value="Genomic_DNA"/>
</dbReference>
<feature type="region of interest" description="Disordered" evidence="8">
    <location>
        <begin position="413"/>
        <end position="458"/>
    </location>
</feature>
<dbReference type="Proteomes" id="UP000828236">
    <property type="component" value="Unassembled WGS sequence"/>
</dbReference>
<accession>A0A9D4SDT6</accession>
<comment type="similarity">
    <text evidence="2">Belongs to the peptidase M13 family.</text>
</comment>
<gene>
    <name evidence="12" type="ORF">HUG17_9105</name>
</gene>
<feature type="region of interest" description="Disordered" evidence="8">
    <location>
        <begin position="340"/>
        <end position="363"/>
    </location>
</feature>
<feature type="compositionally biased region" description="Basic and acidic residues" evidence="8">
    <location>
        <begin position="434"/>
        <end position="446"/>
    </location>
</feature>
<evidence type="ECO:0000256" key="1">
    <source>
        <dbReference type="ARBA" id="ARBA00001947"/>
    </source>
</evidence>